<proteinExistence type="inferred from homology"/>
<dbReference type="PANTHER" id="PTHR30622">
    <property type="entry name" value="UNDECAPRENYL-DIPHOSPHATASE"/>
    <property type="match status" value="1"/>
</dbReference>
<name>T0YD22_9ZZZZ</name>
<feature type="transmembrane region" description="Helical" evidence="12">
    <location>
        <begin position="40"/>
        <end position="58"/>
    </location>
</feature>
<accession>T0YD22</accession>
<evidence type="ECO:0000256" key="5">
    <source>
        <dbReference type="ARBA" id="ARBA00022475"/>
    </source>
</evidence>
<dbReference type="EMBL" id="AUZZ01009614">
    <property type="protein sequence ID" value="EQD33181.1"/>
    <property type="molecule type" value="Genomic_DNA"/>
</dbReference>
<feature type="transmembrane region" description="Helical" evidence="12">
    <location>
        <begin position="64"/>
        <end position="85"/>
    </location>
</feature>
<dbReference type="Pfam" id="PF02673">
    <property type="entry name" value="BacA"/>
    <property type="match status" value="1"/>
</dbReference>
<dbReference type="InterPro" id="IPR003824">
    <property type="entry name" value="UppP"/>
</dbReference>
<evidence type="ECO:0000313" key="13">
    <source>
        <dbReference type="EMBL" id="EQD33181.1"/>
    </source>
</evidence>
<gene>
    <name evidence="13" type="ORF">B2A_13294</name>
</gene>
<dbReference type="PANTHER" id="PTHR30622:SF4">
    <property type="entry name" value="UNDECAPRENYL-DIPHOSPHATASE"/>
    <property type="match status" value="1"/>
</dbReference>
<protein>
    <recommendedName>
        <fullName evidence="4">Undecaprenyl-diphosphatase</fullName>
        <ecNumber evidence="3">3.6.1.27</ecNumber>
    </recommendedName>
    <alternativeName>
        <fullName evidence="10">Undecaprenyl pyrophosphate phosphatase</fullName>
    </alternativeName>
</protein>
<evidence type="ECO:0000256" key="6">
    <source>
        <dbReference type="ARBA" id="ARBA00022692"/>
    </source>
</evidence>
<evidence type="ECO:0000256" key="4">
    <source>
        <dbReference type="ARBA" id="ARBA00021581"/>
    </source>
</evidence>
<feature type="transmembrane region" description="Helical" evidence="12">
    <location>
        <begin position="105"/>
        <end position="123"/>
    </location>
</feature>
<feature type="transmembrane region" description="Helical" evidence="12">
    <location>
        <begin position="172"/>
        <end position="192"/>
    </location>
</feature>
<keyword evidence="6 12" id="KW-0812">Transmembrane</keyword>
<dbReference type="GO" id="GO:0005886">
    <property type="term" value="C:plasma membrane"/>
    <property type="evidence" value="ECO:0007669"/>
    <property type="project" value="UniProtKB-SubCell"/>
</dbReference>
<feature type="non-terminal residue" evidence="13">
    <location>
        <position position="193"/>
    </location>
</feature>
<keyword evidence="8 12" id="KW-1133">Transmembrane helix</keyword>
<reference evidence="13" key="2">
    <citation type="journal article" date="2014" name="ISME J.">
        <title>Microbial stratification in low pH oxic and suboxic macroscopic growths along an acid mine drainage.</title>
        <authorList>
            <person name="Mendez-Garcia C."/>
            <person name="Mesa V."/>
            <person name="Sprenger R.R."/>
            <person name="Richter M."/>
            <person name="Diez M.S."/>
            <person name="Solano J."/>
            <person name="Bargiela R."/>
            <person name="Golyshina O.V."/>
            <person name="Manteca A."/>
            <person name="Ramos J.L."/>
            <person name="Gallego J.R."/>
            <person name="Llorente I."/>
            <person name="Martins Dos Santos V.A."/>
            <person name="Jensen O.N."/>
            <person name="Pelaez A.I."/>
            <person name="Sanchez J."/>
            <person name="Ferrer M."/>
        </authorList>
    </citation>
    <scope>NUCLEOTIDE SEQUENCE</scope>
</reference>
<comment type="catalytic activity">
    <reaction evidence="11">
        <text>di-trans,octa-cis-undecaprenyl diphosphate + H2O = di-trans,octa-cis-undecaprenyl phosphate + phosphate + H(+)</text>
        <dbReference type="Rhea" id="RHEA:28094"/>
        <dbReference type="ChEBI" id="CHEBI:15377"/>
        <dbReference type="ChEBI" id="CHEBI:15378"/>
        <dbReference type="ChEBI" id="CHEBI:43474"/>
        <dbReference type="ChEBI" id="CHEBI:58405"/>
        <dbReference type="ChEBI" id="CHEBI:60392"/>
        <dbReference type="EC" id="3.6.1.27"/>
    </reaction>
</comment>
<organism evidence="13">
    <name type="scientific">mine drainage metagenome</name>
    <dbReference type="NCBI Taxonomy" id="410659"/>
    <lineage>
        <taxon>unclassified sequences</taxon>
        <taxon>metagenomes</taxon>
        <taxon>ecological metagenomes</taxon>
    </lineage>
</organism>
<evidence type="ECO:0000256" key="7">
    <source>
        <dbReference type="ARBA" id="ARBA00022801"/>
    </source>
</evidence>
<dbReference type="GO" id="GO:0050380">
    <property type="term" value="F:undecaprenyl-diphosphatase activity"/>
    <property type="evidence" value="ECO:0007669"/>
    <property type="project" value="UniProtKB-EC"/>
</dbReference>
<comment type="similarity">
    <text evidence="2">Belongs to the UppP family.</text>
</comment>
<evidence type="ECO:0000256" key="9">
    <source>
        <dbReference type="ARBA" id="ARBA00023136"/>
    </source>
</evidence>
<keyword evidence="9 12" id="KW-0472">Membrane</keyword>
<dbReference type="AlphaFoldDB" id="T0YD22"/>
<comment type="caution">
    <text evidence="13">The sequence shown here is derived from an EMBL/GenBank/DDBJ whole genome shotgun (WGS) entry which is preliminary data.</text>
</comment>
<evidence type="ECO:0000256" key="2">
    <source>
        <dbReference type="ARBA" id="ARBA00010621"/>
    </source>
</evidence>
<reference evidence="13" key="1">
    <citation type="submission" date="2013-08" db="EMBL/GenBank/DDBJ databases">
        <authorList>
            <person name="Mendez C."/>
            <person name="Richter M."/>
            <person name="Ferrer M."/>
            <person name="Sanchez J."/>
        </authorList>
    </citation>
    <scope>NUCLEOTIDE SEQUENCE</scope>
</reference>
<comment type="subcellular location">
    <subcellularLocation>
        <location evidence="1">Cell membrane</location>
        <topology evidence="1">Multi-pass membrane protein</topology>
    </subcellularLocation>
</comment>
<sequence length="193" mass="20811">MVLHVGTATALLAYFWRDWWEILKSLVRTRGRTTQPESRLFWLLVLGTIPAGLLGLVLERWVRSLFAGFTVAAVFLVLNGVGLWVGDRLKRRAGARRRLDELSPAEALCIGLAQATALIPGISRSAATLVTGLATGLDYEAAARFSFCSRPPSSARPACSRLPKLFLHHTGASSFLGSILLAGLVAGLVCLVQ</sequence>
<keyword evidence="7" id="KW-0378">Hydrolase</keyword>
<dbReference type="EC" id="3.6.1.27" evidence="3"/>
<keyword evidence="5" id="KW-1003">Cell membrane</keyword>
<evidence type="ECO:0000256" key="10">
    <source>
        <dbReference type="ARBA" id="ARBA00032707"/>
    </source>
</evidence>
<evidence type="ECO:0000256" key="11">
    <source>
        <dbReference type="ARBA" id="ARBA00047594"/>
    </source>
</evidence>
<evidence type="ECO:0000256" key="8">
    <source>
        <dbReference type="ARBA" id="ARBA00022989"/>
    </source>
</evidence>
<evidence type="ECO:0000256" key="12">
    <source>
        <dbReference type="SAM" id="Phobius"/>
    </source>
</evidence>
<evidence type="ECO:0000256" key="3">
    <source>
        <dbReference type="ARBA" id="ARBA00012374"/>
    </source>
</evidence>
<evidence type="ECO:0000256" key="1">
    <source>
        <dbReference type="ARBA" id="ARBA00004651"/>
    </source>
</evidence>